<keyword evidence="6 8" id="KW-1133">Transmembrane helix</keyword>
<feature type="transmembrane region" description="Helical" evidence="8">
    <location>
        <begin position="506"/>
        <end position="528"/>
    </location>
</feature>
<dbReference type="GO" id="GO:0034204">
    <property type="term" value="P:lipid translocation"/>
    <property type="evidence" value="ECO:0007669"/>
    <property type="project" value="TreeGrafter"/>
</dbReference>
<feature type="transmembrane region" description="Helical" evidence="8">
    <location>
        <begin position="243"/>
        <end position="264"/>
    </location>
</feature>
<dbReference type="CDD" id="cd13123">
    <property type="entry name" value="MATE_MurJ_like"/>
    <property type="match status" value="1"/>
</dbReference>
<dbReference type="PANTHER" id="PTHR47019">
    <property type="entry name" value="LIPID II FLIPPASE MURJ"/>
    <property type="match status" value="1"/>
</dbReference>
<feature type="transmembrane region" description="Helical" evidence="8">
    <location>
        <begin position="21"/>
        <end position="40"/>
    </location>
</feature>
<dbReference type="NCBIfam" id="TIGR01695">
    <property type="entry name" value="murJ_mviN"/>
    <property type="match status" value="1"/>
</dbReference>
<feature type="transmembrane region" description="Helical" evidence="8">
    <location>
        <begin position="131"/>
        <end position="157"/>
    </location>
</feature>
<dbReference type="AlphaFoldDB" id="A0A4R6KR16"/>
<keyword evidence="3 8" id="KW-0812">Transmembrane</keyword>
<evidence type="ECO:0000256" key="1">
    <source>
        <dbReference type="ARBA" id="ARBA00004651"/>
    </source>
</evidence>
<gene>
    <name evidence="9" type="ORF">EV643_101650</name>
</gene>
<keyword evidence="2" id="KW-1003">Cell membrane</keyword>
<feature type="transmembrane region" description="Helical" evidence="8">
    <location>
        <begin position="284"/>
        <end position="309"/>
    </location>
</feature>
<feature type="transmembrane region" description="Helical" evidence="8">
    <location>
        <begin position="473"/>
        <end position="494"/>
    </location>
</feature>
<feature type="transmembrane region" description="Helical" evidence="8">
    <location>
        <begin position="369"/>
        <end position="391"/>
    </location>
</feature>
<accession>A0A4R6KR16</accession>
<feature type="transmembrane region" description="Helical" evidence="8">
    <location>
        <begin position="201"/>
        <end position="222"/>
    </location>
</feature>
<dbReference type="Pfam" id="PF03023">
    <property type="entry name" value="MurJ"/>
    <property type="match status" value="1"/>
</dbReference>
<feature type="transmembrane region" description="Helical" evidence="8">
    <location>
        <begin position="403"/>
        <end position="426"/>
    </location>
</feature>
<dbReference type="GO" id="GO:0008360">
    <property type="term" value="P:regulation of cell shape"/>
    <property type="evidence" value="ECO:0007669"/>
    <property type="project" value="UniProtKB-KW"/>
</dbReference>
<protein>
    <submittedName>
        <fullName evidence="9">Putative peptidoglycan lipid II flippase</fullName>
    </submittedName>
</protein>
<comment type="subcellular location">
    <subcellularLocation>
        <location evidence="1">Cell membrane</location>
        <topology evidence="1">Multi-pass membrane protein</topology>
    </subcellularLocation>
</comment>
<dbReference type="GO" id="GO:0005886">
    <property type="term" value="C:plasma membrane"/>
    <property type="evidence" value="ECO:0007669"/>
    <property type="project" value="UniProtKB-SubCell"/>
</dbReference>
<dbReference type="RefSeq" id="WP_133798395.1">
    <property type="nucleotide sequence ID" value="NZ_SNWQ01000001.1"/>
</dbReference>
<organism evidence="9 10">
    <name type="scientific">Kribbella caucasensis</name>
    <dbReference type="NCBI Taxonomy" id="2512215"/>
    <lineage>
        <taxon>Bacteria</taxon>
        <taxon>Bacillati</taxon>
        <taxon>Actinomycetota</taxon>
        <taxon>Actinomycetes</taxon>
        <taxon>Propionibacteriales</taxon>
        <taxon>Kribbellaceae</taxon>
        <taxon>Kribbella</taxon>
    </lineage>
</organism>
<sequence>MADRTLRSAAVMAAGTVLSRLLGFVRIALLAAAIGTALRGDIFTAANTIPNSLYILLAGGVFNTVLVPQLVRAIKNHEDGGQDFTNRLLTFGFVVLAVVTVACVLLSPLIAELYLPGELNDPSRAAEKASMVMFVRLCLPQIFFYGAFVLVGQVLNARRRFGPMMWAPIANNIVACVSIVIFLLVYRVGDNPPTFSGGEELLLGLGHTVGIAVQLLVLLPYLRASGHHYRPKFGLRGTGLGRTAKLGIWTVLFVAVNQVTLVVVTKLAIAGSASDAPGSKAGLVAYSTAMLIILVPHGIVTVSLATAALPQMSSLAAEGDVTEVARLSARSIRQTLAIVVPAAAAMVAFAQPITTVIAGYGAGKNNTELMGYTLIALALGLIPFTVQYFQLRTFYAFEDTRTPFFLQCVIAATNIAAAIVGVRVVLGEEHLRFSGVALGVAYSLAYLVAVLMSRRVLARRVPRVSGSGIGLPLLAMVIAAAVGAGLGRLVLVLLEMVTDWEGPLTSALQLAIAAAVMLPIYVGVARVLRIHEVTDLVSVVTSKLPGGSRRS</sequence>
<evidence type="ECO:0000256" key="6">
    <source>
        <dbReference type="ARBA" id="ARBA00022989"/>
    </source>
</evidence>
<evidence type="ECO:0000313" key="10">
    <source>
        <dbReference type="Proteomes" id="UP000295388"/>
    </source>
</evidence>
<keyword evidence="10" id="KW-1185">Reference proteome</keyword>
<evidence type="ECO:0000313" key="9">
    <source>
        <dbReference type="EMBL" id="TDO54859.1"/>
    </source>
</evidence>
<evidence type="ECO:0000256" key="2">
    <source>
        <dbReference type="ARBA" id="ARBA00022475"/>
    </source>
</evidence>
<evidence type="ECO:0000256" key="7">
    <source>
        <dbReference type="ARBA" id="ARBA00023136"/>
    </source>
</evidence>
<feature type="transmembrane region" description="Helical" evidence="8">
    <location>
        <begin position="52"/>
        <end position="71"/>
    </location>
</feature>
<feature type="transmembrane region" description="Helical" evidence="8">
    <location>
        <begin position="169"/>
        <end position="189"/>
    </location>
</feature>
<evidence type="ECO:0000256" key="5">
    <source>
        <dbReference type="ARBA" id="ARBA00022984"/>
    </source>
</evidence>
<dbReference type="Proteomes" id="UP000295388">
    <property type="component" value="Unassembled WGS sequence"/>
</dbReference>
<dbReference type="OrthoDB" id="9786339at2"/>
<dbReference type="PANTHER" id="PTHR47019:SF1">
    <property type="entry name" value="LIPID II FLIPPASE MURJ"/>
    <property type="match status" value="1"/>
</dbReference>
<proteinExistence type="predicted"/>
<dbReference type="PRINTS" id="PR01806">
    <property type="entry name" value="VIRFACTRMVIN"/>
</dbReference>
<keyword evidence="5" id="KW-0573">Peptidoglycan synthesis</keyword>
<evidence type="ECO:0000256" key="3">
    <source>
        <dbReference type="ARBA" id="ARBA00022692"/>
    </source>
</evidence>
<feature type="transmembrane region" description="Helical" evidence="8">
    <location>
        <begin position="91"/>
        <end position="111"/>
    </location>
</feature>
<keyword evidence="4" id="KW-0133">Cell shape</keyword>
<dbReference type="InterPro" id="IPR051050">
    <property type="entry name" value="Lipid_II_flippase_MurJ/MviN"/>
</dbReference>
<comment type="caution">
    <text evidence="9">The sequence shown here is derived from an EMBL/GenBank/DDBJ whole genome shotgun (WGS) entry which is preliminary data.</text>
</comment>
<name>A0A4R6KR16_9ACTN</name>
<dbReference type="InterPro" id="IPR004268">
    <property type="entry name" value="MurJ"/>
</dbReference>
<feature type="transmembrane region" description="Helical" evidence="8">
    <location>
        <begin position="336"/>
        <end position="363"/>
    </location>
</feature>
<evidence type="ECO:0000256" key="4">
    <source>
        <dbReference type="ARBA" id="ARBA00022960"/>
    </source>
</evidence>
<dbReference type="GO" id="GO:0015648">
    <property type="term" value="F:lipid-linked peptidoglycan transporter activity"/>
    <property type="evidence" value="ECO:0007669"/>
    <property type="project" value="TreeGrafter"/>
</dbReference>
<reference evidence="9 10" key="1">
    <citation type="submission" date="2019-03" db="EMBL/GenBank/DDBJ databases">
        <title>Genomic Encyclopedia of Type Strains, Phase III (KMG-III): the genomes of soil and plant-associated and newly described type strains.</title>
        <authorList>
            <person name="Whitman W."/>
        </authorList>
    </citation>
    <scope>NUCLEOTIDE SEQUENCE [LARGE SCALE GENOMIC DNA]</scope>
    <source>
        <strain evidence="9 10">VKM Ac-2527</strain>
    </source>
</reference>
<keyword evidence="7 8" id="KW-0472">Membrane</keyword>
<dbReference type="EMBL" id="SNWQ01000001">
    <property type="protein sequence ID" value="TDO54859.1"/>
    <property type="molecule type" value="Genomic_DNA"/>
</dbReference>
<feature type="transmembrane region" description="Helical" evidence="8">
    <location>
        <begin position="432"/>
        <end position="452"/>
    </location>
</feature>
<dbReference type="GO" id="GO:0009252">
    <property type="term" value="P:peptidoglycan biosynthetic process"/>
    <property type="evidence" value="ECO:0007669"/>
    <property type="project" value="UniProtKB-KW"/>
</dbReference>
<evidence type="ECO:0000256" key="8">
    <source>
        <dbReference type="SAM" id="Phobius"/>
    </source>
</evidence>